<comment type="caution">
    <text evidence="2">The sequence shown here is derived from an EMBL/GenBank/DDBJ whole genome shotgun (WGS) entry which is preliminary data.</text>
</comment>
<dbReference type="Pfam" id="PF00501">
    <property type="entry name" value="AMP-binding"/>
    <property type="match status" value="1"/>
</dbReference>
<organism evidence="2 3">
    <name type="scientific">Streptomyces coffeae</name>
    <dbReference type="NCBI Taxonomy" id="621382"/>
    <lineage>
        <taxon>Bacteria</taxon>
        <taxon>Bacillati</taxon>
        <taxon>Actinomycetota</taxon>
        <taxon>Actinomycetes</taxon>
        <taxon>Kitasatosporales</taxon>
        <taxon>Streptomycetaceae</taxon>
        <taxon>Streptomyces</taxon>
    </lineage>
</organism>
<proteinExistence type="predicted"/>
<feature type="non-terminal residue" evidence="2">
    <location>
        <position position="439"/>
    </location>
</feature>
<dbReference type="Proteomes" id="UP000634229">
    <property type="component" value="Unassembled WGS sequence"/>
</dbReference>
<dbReference type="SUPFAM" id="SSF56801">
    <property type="entry name" value="Acetyl-CoA synthetase-like"/>
    <property type="match status" value="1"/>
</dbReference>
<dbReference type="Gene3D" id="3.40.50.980">
    <property type="match status" value="2"/>
</dbReference>
<name>A0ABS1NSS0_9ACTN</name>
<dbReference type="Gene3D" id="3.30.559.30">
    <property type="entry name" value="Nonribosomal peptide synthetase, condensation domain"/>
    <property type="match status" value="1"/>
</dbReference>
<dbReference type="RefSeq" id="WP_201883458.1">
    <property type="nucleotide sequence ID" value="NZ_JAERRF010000123.1"/>
</dbReference>
<evidence type="ECO:0000313" key="2">
    <source>
        <dbReference type="EMBL" id="MBL1102880.1"/>
    </source>
</evidence>
<dbReference type="PANTHER" id="PTHR45527">
    <property type="entry name" value="NONRIBOSOMAL PEPTIDE SYNTHETASE"/>
    <property type="match status" value="1"/>
</dbReference>
<accession>A0ABS1NSS0</accession>
<keyword evidence="3" id="KW-1185">Reference proteome</keyword>
<feature type="domain" description="AMP-dependent synthetase/ligase" evidence="1">
    <location>
        <begin position="98"/>
        <end position="439"/>
    </location>
</feature>
<dbReference type="InterPro" id="IPR000873">
    <property type="entry name" value="AMP-dep_synth/lig_dom"/>
</dbReference>
<dbReference type="EMBL" id="JAERRF010000123">
    <property type="protein sequence ID" value="MBL1102880.1"/>
    <property type="molecule type" value="Genomic_DNA"/>
</dbReference>
<dbReference type="Gene3D" id="2.30.38.10">
    <property type="entry name" value="Luciferase, Domain 3"/>
    <property type="match status" value="1"/>
</dbReference>
<dbReference type="PROSITE" id="PS00455">
    <property type="entry name" value="AMP_BINDING"/>
    <property type="match status" value="1"/>
</dbReference>
<dbReference type="PANTHER" id="PTHR45527:SF1">
    <property type="entry name" value="FATTY ACID SYNTHASE"/>
    <property type="match status" value="1"/>
</dbReference>
<evidence type="ECO:0000313" key="3">
    <source>
        <dbReference type="Proteomes" id="UP000634229"/>
    </source>
</evidence>
<feature type="non-terminal residue" evidence="2">
    <location>
        <position position="1"/>
    </location>
</feature>
<reference evidence="2 3" key="1">
    <citation type="submission" date="2021-01" db="EMBL/GenBank/DDBJ databases">
        <title>WGS of actinomycetes isolated from Thailand.</title>
        <authorList>
            <person name="Thawai C."/>
        </authorList>
    </citation>
    <scope>NUCLEOTIDE SEQUENCE [LARGE SCALE GENOMIC DNA]</scope>
    <source>
        <strain evidence="2 3">CA1R205</strain>
    </source>
</reference>
<dbReference type="SUPFAM" id="SSF52777">
    <property type="entry name" value="CoA-dependent acyltransferases"/>
    <property type="match status" value="1"/>
</dbReference>
<protein>
    <submittedName>
        <fullName evidence="2">AMP-binding protein</fullName>
    </submittedName>
</protein>
<sequence>PVPLDLGISKFDLLWSVRERPGSAGIHGILEYSADLYDEATVAGLVRRLERVLRAVVADPDRRISGVDLLQDDERQRVLVEWNDTARQLPRTPWPVLFEARTARRPDAIAVRHDGDGIGYAELNARANRLARWLLAHGAGPETVIGLALPRSAELVAAVLAVVKTGAAYLSIDPDLPAARARFMCADAAPLYVLTTGTSGERIPQEVPCHRLDDPAVRAEVERHSAVDLTDAERSSPLDASHPAYLVYTSGSTGTPKGVQVTHQGLAGLAVAHQEALGLDADARVLQFASLNFDASACELVMTLLAGATLVVPRPDQIIGDGVVALIDRERVSHAMLPPAFIATLDPATVPTLRALITGGEACPPDVAARWSRGRRMLNAYGPTESTVCATLSAPLSGEIAAPIGRPIANTRVYVLGPGLRPVPAGVVGQLYLAGAGLA</sequence>
<evidence type="ECO:0000259" key="1">
    <source>
        <dbReference type="Pfam" id="PF00501"/>
    </source>
</evidence>
<gene>
    <name evidence="2" type="ORF">JK363_41235</name>
</gene>
<dbReference type="InterPro" id="IPR020845">
    <property type="entry name" value="AMP-binding_CS"/>
</dbReference>